<dbReference type="PANTHER" id="PTHR43591">
    <property type="entry name" value="METHYLTRANSFERASE"/>
    <property type="match status" value="1"/>
</dbReference>
<dbReference type="AlphaFoldDB" id="A0A8H7AAI7"/>
<dbReference type="EMBL" id="JAACFV010000155">
    <property type="protein sequence ID" value="KAF7503959.1"/>
    <property type="molecule type" value="Genomic_DNA"/>
</dbReference>
<accession>A0A8H7AAI7</accession>
<dbReference type="Gene3D" id="3.40.50.150">
    <property type="entry name" value="Vaccinia Virus protein VP39"/>
    <property type="match status" value="1"/>
</dbReference>
<protein>
    <recommendedName>
        <fullName evidence="3">Methyltransferase</fullName>
    </recommendedName>
</protein>
<dbReference type="Pfam" id="PF13489">
    <property type="entry name" value="Methyltransf_23"/>
    <property type="match status" value="1"/>
</dbReference>
<gene>
    <name evidence="1" type="ORF">GJ744_002984</name>
</gene>
<dbReference type="OrthoDB" id="2013972at2759"/>
<dbReference type="CDD" id="cd02440">
    <property type="entry name" value="AdoMet_MTases"/>
    <property type="match status" value="1"/>
</dbReference>
<dbReference type="InterPro" id="IPR029063">
    <property type="entry name" value="SAM-dependent_MTases_sf"/>
</dbReference>
<name>A0A8H7AAI7_9EURO</name>
<comment type="caution">
    <text evidence="1">The sequence shown here is derived from an EMBL/GenBank/DDBJ whole genome shotgun (WGS) entry which is preliminary data.</text>
</comment>
<proteinExistence type="predicted"/>
<dbReference type="PANTHER" id="PTHR43591:SF10">
    <property type="entry name" value="ABC TRANSMEMBRANE TYPE-1 DOMAIN-CONTAINING PROTEIN-RELATED"/>
    <property type="match status" value="1"/>
</dbReference>
<dbReference type="SUPFAM" id="SSF53335">
    <property type="entry name" value="S-adenosyl-L-methionine-dependent methyltransferases"/>
    <property type="match status" value="1"/>
</dbReference>
<evidence type="ECO:0000313" key="1">
    <source>
        <dbReference type="EMBL" id="KAF7503959.1"/>
    </source>
</evidence>
<evidence type="ECO:0000313" key="2">
    <source>
        <dbReference type="Proteomes" id="UP000606974"/>
    </source>
</evidence>
<dbReference type="Proteomes" id="UP000606974">
    <property type="component" value="Unassembled WGS sequence"/>
</dbReference>
<evidence type="ECO:0008006" key="3">
    <source>
        <dbReference type="Google" id="ProtNLM"/>
    </source>
</evidence>
<sequence>MEADEDNDSAFGESLASSTTSLRSAVTKYEFEHGRRYHAYKAGQYAFPNDESELDRMDLEHHMFGLLIGQLHLAPLQSPQSILDLGSGTGLWAMDAAEKYPTAEVIGTDLSPTQPKWVPPNVRFEVDDFEADWTFGPNKFDLIFGRLLLASVSDYPRLYRQAFDALKPGGYLEIHEVDPETYCDDGSYTESHAAMKWGKLFKEAVAKMGRPLPDLTQYKSLMEEAGFIDVQERFYKRASNDWPKDPKMKEIGRYECINQMEGIEAFTLALFTRVLGWSVEEAQVMIAQVRTEWPKRSLHGYQKVVALYGKKPA</sequence>
<organism evidence="1 2">
    <name type="scientific">Endocarpon pusillum</name>
    <dbReference type="NCBI Taxonomy" id="364733"/>
    <lineage>
        <taxon>Eukaryota</taxon>
        <taxon>Fungi</taxon>
        <taxon>Dikarya</taxon>
        <taxon>Ascomycota</taxon>
        <taxon>Pezizomycotina</taxon>
        <taxon>Eurotiomycetes</taxon>
        <taxon>Chaetothyriomycetidae</taxon>
        <taxon>Verrucariales</taxon>
        <taxon>Verrucariaceae</taxon>
        <taxon>Endocarpon</taxon>
    </lineage>
</organism>
<keyword evidence="2" id="KW-1185">Reference proteome</keyword>
<reference evidence="1" key="1">
    <citation type="submission" date="2020-02" db="EMBL/GenBank/DDBJ databases">
        <authorList>
            <person name="Palmer J.M."/>
        </authorList>
    </citation>
    <scope>NUCLEOTIDE SEQUENCE</scope>
    <source>
        <strain evidence="1">EPUS1.4</strain>
        <tissue evidence="1">Thallus</tissue>
    </source>
</reference>
<dbReference type="GO" id="GO:0008168">
    <property type="term" value="F:methyltransferase activity"/>
    <property type="evidence" value="ECO:0007669"/>
    <property type="project" value="TreeGrafter"/>
</dbReference>